<comment type="similarity">
    <text evidence="1">Belongs to the barstar family.</text>
</comment>
<accession>A0ABS4H594</accession>
<reference evidence="3 4" key="1">
    <citation type="submission" date="2021-03" db="EMBL/GenBank/DDBJ databases">
        <title>Genomic Encyclopedia of Type Strains, Phase IV (KMG-IV): sequencing the most valuable type-strain genomes for metagenomic binning, comparative biology and taxonomic classification.</title>
        <authorList>
            <person name="Goeker M."/>
        </authorList>
    </citation>
    <scope>NUCLEOTIDE SEQUENCE [LARGE SCALE GENOMIC DNA]</scope>
    <source>
        <strain evidence="3 4">DSM 23491</strain>
    </source>
</reference>
<dbReference type="RefSeq" id="WP_245252312.1">
    <property type="nucleotide sequence ID" value="NZ_CBCRVE010000007.1"/>
</dbReference>
<evidence type="ECO:0000313" key="3">
    <source>
        <dbReference type="EMBL" id="MBP1937661.1"/>
    </source>
</evidence>
<dbReference type="InterPro" id="IPR035905">
    <property type="entry name" value="Barstar-like_sf"/>
</dbReference>
<comment type="caution">
    <text evidence="3">The sequence shown here is derived from an EMBL/GenBank/DDBJ whole genome shotgun (WGS) entry which is preliminary data.</text>
</comment>
<sequence length="164" mass="19497">MEREEALWKSLMINGSIVMFWRQSILEMYVENIREEGFDVYLFDCESWDKNACLLELGNTLEFPDYYGKNLDAFNDCLSDIVPSNEGFVLVFKNFDKFNERDKDTAYHVLNIIQNNSWRLLVENQKKLMAFLHSNDPRLHIQSVGALPVLWNNEEWLNKSRELY</sequence>
<dbReference type="Proteomes" id="UP001519273">
    <property type="component" value="Unassembled WGS sequence"/>
</dbReference>
<evidence type="ECO:0000256" key="1">
    <source>
        <dbReference type="ARBA" id="ARBA00006845"/>
    </source>
</evidence>
<proteinExistence type="inferred from homology"/>
<keyword evidence="4" id="KW-1185">Reference proteome</keyword>
<dbReference type="Pfam" id="PF01337">
    <property type="entry name" value="Barstar"/>
    <property type="match status" value="1"/>
</dbReference>
<evidence type="ECO:0000259" key="2">
    <source>
        <dbReference type="Pfam" id="PF01337"/>
    </source>
</evidence>
<evidence type="ECO:0000313" key="4">
    <source>
        <dbReference type="Proteomes" id="UP001519273"/>
    </source>
</evidence>
<gene>
    <name evidence="3" type="ORF">J2Z20_002574</name>
</gene>
<dbReference type="Gene3D" id="3.30.370.10">
    <property type="entry name" value="Barstar-like"/>
    <property type="match status" value="1"/>
</dbReference>
<organism evidence="3 4">
    <name type="scientific">Paenibacillus sediminis</name>
    <dbReference type="NCBI Taxonomy" id="664909"/>
    <lineage>
        <taxon>Bacteria</taxon>
        <taxon>Bacillati</taxon>
        <taxon>Bacillota</taxon>
        <taxon>Bacilli</taxon>
        <taxon>Bacillales</taxon>
        <taxon>Paenibacillaceae</taxon>
        <taxon>Paenibacillus</taxon>
    </lineage>
</organism>
<dbReference type="EMBL" id="JAGGKP010000006">
    <property type="protein sequence ID" value="MBP1937661.1"/>
    <property type="molecule type" value="Genomic_DNA"/>
</dbReference>
<name>A0ABS4H594_9BACL</name>
<dbReference type="SUPFAM" id="SSF52038">
    <property type="entry name" value="Barstar-related"/>
    <property type="match status" value="1"/>
</dbReference>
<dbReference type="InterPro" id="IPR000468">
    <property type="entry name" value="Barstar"/>
</dbReference>
<protein>
    <submittedName>
        <fullName evidence="3">RNAse (Barnase) inhibitor barstar</fullName>
    </submittedName>
</protein>
<feature type="domain" description="Barstar (barnase inhibitor)" evidence="2">
    <location>
        <begin position="49"/>
        <end position="117"/>
    </location>
</feature>